<keyword evidence="7" id="KW-0677">Repeat</keyword>
<keyword evidence="8" id="KW-0547">Nucleotide-binding</keyword>
<dbReference type="GO" id="GO:0005524">
    <property type="term" value="F:ATP binding"/>
    <property type="evidence" value="ECO:0007669"/>
    <property type="project" value="UniProtKB-KW"/>
</dbReference>
<comment type="subcellular location">
    <subcellularLocation>
        <location evidence="1">Membrane</location>
        <topology evidence="1">Single-pass membrane protein</topology>
    </subcellularLocation>
</comment>
<dbReference type="InterPro" id="IPR003591">
    <property type="entry name" value="Leu-rich_rpt_typical-subtyp"/>
</dbReference>
<evidence type="ECO:0000259" key="15">
    <source>
        <dbReference type="Pfam" id="PF23598"/>
    </source>
</evidence>
<comment type="catalytic activity">
    <reaction evidence="14">
        <text>L-seryl-[protein] + ATP = O-phospho-L-seryl-[protein] + ADP + H(+)</text>
        <dbReference type="Rhea" id="RHEA:17989"/>
        <dbReference type="Rhea" id="RHEA-COMP:9863"/>
        <dbReference type="Rhea" id="RHEA-COMP:11604"/>
        <dbReference type="ChEBI" id="CHEBI:15378"/>
        <dbReference type="ChEBI" id="CHEBI:29999"/>
        <dbReference type="ChEBI" id="CHEBI:30616"/>
        <dbReference type="ChEBI" id="CHEBI:83421"/>
        <dbReference type="ChEBI" id="CHEBI:456216"/>
        <dbReference type="EC" id="2.7.11.1"/>
    </reaction>
</comment>
<sequence>MDLSWNLPEFPEDSILESLVLSNTNFSGTLPRSIGNLKSLTELQLSGWRLSGVKPSSFNNLTQLVHLDLSSNNLSGKLPSMVRWRSILDVILSNNMLTGSIASSLGNRMLPNLTIIDLTNNSLTGTIPVPLFSLPSLQKLRLRQNQFSGHLEELSNPSSTLSYVDLSNNEPQGPIPKSVFRLSRLKILSLASNNFSGTVGLASIGNLRNLSYLDLSNNMLSIIDGADNSSWVSFPNISILRLVSCNLNRLPGFLRYQNGVSNLDLSMNRIAQVDMEYWEVQFRVLESFF</sequence>
<keyword evidence="12" id="KW-0325">Glycoprotein</keyword>
<dbReference type="Pfam" id="PF23598">
    <property type="entry name" value="LRR_14"/>
    <property type="match status" value="1"/>
</dbReference>
<protein>
    <recommendedName>
        <fullName evidence="2">non-specific serine/threonine protein kinase</fullName>
        <ecNumber evidence="2">2.7.11.1</ecNumber>
    </recommendedName>
</protein>
<evidence type="ECO:0000256" key="6">
    <source>
        <dbReference type="ARBA" id="ARBA00022729"/>
    </source>
</evidence>
<evidence type="ECO:0000313" key="17">
    <source>
        <dbReference type="RefSeq" id="XP_029124165.1"/>
    </source>
</evidence>
<keyword evidence="16" id="KW-1185">Reference proteome</keyword>
<dbReference type="InterPro" id="IPR032675">
    <property type="entry name" value="LRR_dom_sf"/>
</dbReference>
<dbReference type="Gene3D" id="3.80.10.10">
    <property type="entry name" value="Ribonuclease Inhibitor"/>
    <property type="match status" value="2"/>
</dbReference>
<evidence type="ECO:0000256" key="4">
    <source>
        <dbReference type="ARBA" id="ARBA00022614"/>
    </source>
</evidence>
<dbReference type="InterPro" id="IPR001611">
    <property type="entry name" value="Leu-rich_rpt"/>
</dbReference>
<evidence type="ECO:0000256" key="13">
    <source>
        <dbReference type="ARBA" id="ARBA00047899"/>
    </source>
</evidence>
<evidence type="ECO:0000256" key="8">
    <source>
        <dbReference type="ARBA" id="ARBA00022741"/>
    </source>
</evidence>
<dbReference type="OrthoDB" id="676979at2759"/>
<evidence type="ECO:0000313" key="16">
    <source>
        <dbReference type="Proteomes" id="UP000504607"/>
    </source>
</evidence>
<keyword evidence="4" id="KW-0433">Leucine-rich repeat</keyword>
<dbReference type="PRINTS" id="PR00019">
    <property type="entry name" value="LEURICHRPT"/>
</dbReference>
<dbReference type="GO" id="GO:0016020">
    <property type="term" value="C:membrane"/>
    <property type="evidence" value="ECO:0007669"/>
    <property type="project" value="UniProtKB-SubCell"/>
</dbReference>
<dbReference type="FunFam" id="3.80.10.10:FF:000041">
    <property type="entry name" value="LRR receptor-like serine/threonine-protein kinase ERECTA"/>
    <property type="match status" value="1"/>
</dbReference>
<evidence type="ECO:0000256" key="1">
    <source>
        <dbReference type="ARBA" id="ARBA00004167"/>
    </source>
</evidence>
<dbReference type="Proteomes" id="UP000504607">
    <property type="component" value="Chromosome 14"/>
</dbReference>
<accession>A0A8N4F3V7</accession>
<dbReference type="PANTHER" id="PTHR48053">
    <property type="entry name" value="LEUCINE RICH REPEAT FAMILY PROTEIN, EXPRESSED"/>
    <property type="match status" value="1"/>
</dbReference>
<proteinExistence type="predicted"/>
<keyword evidence="11" id="KW-0675">Receptor</keyword>
<dbReference type="SMART" id="SM00369">
    <property type="entry name" value="LRR_TYP"/>
    <property type="match status" value="4"/>
</dbReference>
<evidence type="ECO:0000256" key="2">
    <source>
        <dbReference type="ARBA" id="ARBA00012513"/>
    </source>
</evidence>
<evidence type="ECO:0000256" key="14">
    <source>
        <dbReference type="ARBA" id="ARBA00048679"/>
    </source>
</evidence>
<dbReference type="EC" id="2.7.11.1" evidence="2"/>
<organism evidence="16 17">
    <name type="scientific">Elaeis guineensis var. tenera</name>
    <name type="common">Oil palm</name>
    <dbReference type="NCBI Taxonomy" id="51953"/>
    <lineage>
        <taxon>Eukaryota</taxon>
        <taxon>Viridiplantae</taxon>
        <taxon>Streptophyta</taxon>
        <taxon>Embryophyta</taxon>
        <taxon>Tracheophyta</taxon>
        <taxon>Spermatophyta</taxon>
        <taxon>Magnoliopsida</taxon>
        <taxon>Liliopsida</taxon>
        <taxon>Arecaceae</taxon>
        <taxon>Arecoideae</taxon>
        <taxon>Cocoseae</taxon>
        <taxon>Elaeidinae</taxon>
        <taxon>Elaeis</taxon>
    </lineage>
</organism>
<dbReference type="RefSeq" id="XP_029124165.1">
    <property type="nucleotide sequence ID" value="XM_029268332.1"/>
</dbReference>
<dbReference type="GO" id="GO:0004674">
    <property type="term" value="F:protein serine/threonine kinase activity"/>
    <property type="evidence" value="ECO:0007669"/>
    <property type="project" value="UniProtKB-KW"/>
</dbReference>
<dbReference type="PANTHER" id="PTHR48053:SF71">
    <property type="entry name" value="LEUCINE RICH REPEAT FAMILY PROTEIN, EXPRESSED"/>
    <property type="match status" value="1"/>
</dbReference>
<feature type="domain" description="Disease resistance R13L4/SHOC-2-like LRR" evidence="15">
    <location>
        <begin position="19"/>
        <end position="218"/>
    </location>
</feature>
<evidence type="ECO:0000256" key="10">
    <source>
        <dbReference type="ARBA" id="ARBA00022840"/>
    </source>
</evidence>
<reference evidence="17" key="1">
    <citation type="submission" date="2025-08" db="UniProtKB">
        <authorList>
            <consortium name="RefSeq"/>
        </authorList>
    </citation>
    <scope>IDENTIFICATION</scope>
</reference>
<dbReference type="SUPFAM" id="SSF52058">
    <property type="entry name" value="L domain-like"/>
    <property type="match status" value="1"/>
</dbReference>
<evidence type="ECO:0000256" key="12">
    <source>
        <dbReference type="ARBA" id="ARBA00023180"/>
    </source>
</evidence>
<dbReference type="InterPro" id="IPR051716">
    <property type="entry name" value="Plant_RL_S/T_kinase"/>
</dbReference>
<dbReference type="AlphaFoldDB" id="A0A8N4F3V7"/>
<keyword evidence="6" id="KW-0732">Signal</keyword>
<comment type="catalytic activity">
    <reaction evidence="13">
        <text>L-threonyl-[protein] + ATP = O-phospho-L-threonyl-[protein] + ADP + H(+)</text>
        <dbReference type="Rhea" id="RHEA:46608"/>
        <dbReference type="Rhea" id="RHEA-COMP:11060"/>
        <dbReference type="Rhea" id="RHEA-COMP:11605"/>
        <dbReference type="ChEBI" id="CHEBI:15378"/>
        <dbReference type="ChEBI" id="CHEBI:30013"/>
        <dbReference type="ChEBI" id="CHEBI:30616"/>
        <dbReference type="ChEBI" id="CHEBI:61977"/>
        <dbReference type="ChEBI" id="CHEBI:456216"/>
        <dbReference type="EC" id="2.7.11.1"/>
    </reaction>
</comment>
<keyword evidence="10" id="KW-0067">ATP-binding</keyword>
<keyword evidence="5" id="KW-0808">Transferase</keyword>
<evidence type="ECO:0000256" key="9">
    <source>
        <dbReference type="ARBA" id="ARBA00022777"/>
    </source>
</evidence>
<evidence type="ECO:0000256" key="5">
    <source>
        <dbReference type="ARBA" id="ARBA00022679"/>
    </source>
</evidence>
<evidence type="ECO:0000256" key="11">
    <source>
        <dbReference type="ARBA" id="ARBA00023170"/>
    </source>
</evidence>
<keyword evidence="9" id="KW-0418">Kinase</keyword>
<name>A0A8N4F3V7_ELAGV</name>
<gene>
    <name evidence="17" type="primary">LOC114914797</name>
</gene>
<keyword evidence="3" id="KW-0723">Serine/threonine-protein kinase</keyword>
<dbReference type="PROSITE" id="PS51450">
    <property type="entry name" value="LRR"/>
    <property type="match status" value="1"/>
</dbReference>
<dbReference type="InterPro" id="IPR055414">
    <property type="entry name" value="LRR_R13L4/SHOC2-like"/>
</dbReference>
<evidence type="ECO:0000256" key="3">
    <source>
        <dbReference type="ARBA" id="ARBA00022527"/>
    </source>
</evidence>
<evidence type="ECO:0000256" key="7">
    <source>
        <dbReference type="ARBA" id="ARBA00022737"/>
    </source>
</evidence>